<dbReference type="AlphaFoldDB" id="A0A9W8BM16"/>
<dbReference type="GO" id="GO:0003700">
    <property type="term" value="F:DNA-binding transcription factor activity"/>
    <property type="evidence" value="ECO:0007669"/>
    <property type="project" value="TreeGrafter"/>
</dbReference>
<dbReference type="Gene3D" id="1.10.10.60">
    <property type="entry name" value="Homeodomain-like"/>
    <property type="match status" value="2"/>
</dbReference>
<dbReference type="SMART" id="SM00717">
    <property type="entry name" value="SANT"/>
    <property type="match status" value="3"/>
</dbReference>
<organism evidence="6 7">
    <name type="scientific">Coemansia thaxteri</name>
    <dbReference type="NCBI Taxonomy" id="2663907"/>
    <lineage>
        <taxon>Eukaryota</taxon>
        <taxon>Fungi</taxon>
        <taxon>Fungi incertae sedis</taxon>
        <taxon>Zoopagomycota</taxon>
        <taxon>Kickxellomycotina</taxon>
        <taxon>Kickxellomycetes</taxon>
        <taxon>Kickxellales</taxon>
        <taxon>Kickxellaceae</taxon>
        <taxon>Coemansia</taxon>
    </lineage>
</organism>
<evidence type="ECO:0000256" key="2">
    <source>
        <dbReference type="ARBA" id="ARBA00023125"/>
    </source>
</evidence>
<dbReference type="InterPro" id="IPR001005">
    <property type="entry name" value="SANT/Myb"/>
</dbReference>
<dbReference type="GO" id="GO:0005634">
    <property type="term" value="C:nucleus"/>
    <property type="evidence" value="ECO:0007669"/>
    <property type="project" value="UniProtKB-SubCell"/>
</dbReference>
<feature type="domain" description="HTH myb-type" evidence="5">
    <location>
        <begin position="277"/>
        <end position="333"/>
    </location>
</feature>
<comment type="subcellular location">
    <subcellularLocation>
        <location evidence="1">Nucleus</location>
    </subcellularLocation>
</comment>
<dbReference type="InterPro" id="IPR009057">
    <property type="entry name" value="Homeodomain-like_sf"/>
</dbReference>
<dbReference type="CDD" id="cd00167">
    <property type="entry name" value="SANT"/>
    <property type="match status" value="2"/>
</dbReference>
<reference evidence="6" key="1">
    <citation type="submission" date="2022-07" db="EMBL/GenBank/DDBJ databases">
        <title>Phylogenomic reconstructions and comparative analyses of Kickxellomycotina fungi.</title>
        <authorList>
            <person name="Reynolds N.K."/>
            <person name="Stajich J.E."/>
            <person name="Barry K."/>
            <person name="Grigoriev I.V."/>
            <person name="Crous P."/>
            <person name="Smith M.E."/>
        </authorList>
    </citation>
    <scope>NUCLEOTIDE SEQUENCE</scope>
    <source>
        <strain evidence="6">IMI 214461</strain>
    </source>
</reference>
<dbReference type="GO" id="GO:0000976">
    <property type="term" value="F:transcription cis-regulatory region binding"/>
    <property type="evidence" value="ECO:0007669"/>
    <property type="project" value="TreeGrafter"/>
</dbReference>
<evidence type="ECO:0000256" key="1">
    <source>
        <dbReference type="ARBA" id="ARBA00004123"/>
    </source>
</evidence>
<keyword evidence="7" id="KW-1185">Reference proteome</keyword>
<sequence length="533" mass="59817">MIVLKRLFSPGAGLYSRCVSRRGIIPSTPVANVPWTQSEQEKLLRLINDEYRDKIDGNLDVLVQHLQNTPINQKSRWTDTEWKRVSEHIRVEYLVPDKRINWDEVGRKFGRSGNAIMQARHVQNQKEQLTEARQLESARSVSATDKKALEDAIISCRDNSHKTDGQHDLDWDAVAKHMKRPLLDTLAIALNSRLPDHTYLEPSLLLKGCNTWTKAQLHRLKMFIRNNYNIDAQVDWDIVALYMHADSVDCAEAYDMMTRTIKMRQSSAAPEAALSSRKATWTADEATQLRKAVAAAEGLTTKPNWTQIAATLGGNRTGVSCRLKWTNLISQEQALDASASWTEPEIALLETTLASAARYEGIVPKLKLLLPKKTVTQIKVRLMSTRVASYCRSMNRKARSNFPELSKLVEHDLRANQGIVDWNKIGASLGIYPSICEAMYQHRTSRALVVSQGKGYKRWTEAEVSRFKVAVDKQLATHGVIKWHVVAYLVGSRNMTQCYNKYRGIMKKSAVASSSSEAAAATAKPADATAAST</sequence>
<name>A0A9W8BM16_9FUNG</name>
<protein>
    <submittedName>
        <fullName evidence="6">Uncharacterized protein</fullName>
    </submittedName>
</protein>
<dbReference type="PANTHER" id="PTHR46380">
    <property type="entry name" value="CYCLIN-D-BINDING MYB-LIKE TRANSCRIPTION FACTOR 1"/>
    <property type="match status" value="1"/>
</dbReference>
<comment type="caution">
    <text evidence="6">The sequence shown here is derived from an EMBL/GenBank/DDBJ whole genome shotgun (WGS) entry which is preliminary data.</text>
</comment>
<gene>
    <name evidence="6" type="ORF">H4R26_001534</name>
</gene>
<accession>A0A9W8BM16</accession>
<evidence type="ECO:0000313" key="6">
    <source>
        <dbReference type="EMBL" id="KAJ2006160.1"/>
    </source>
</evidence>
<evidence type="ECO:0000313" key="7">
    <source>
        <dbReference type="Proteomes" id="UP001150907"/>
    </source>
</evidence>
<dbReference type="Proteomes" id="UP001150907">
    <property type="component" value="Unassembled WGS sequence"/>
</dbReference>
<proteinExistence type="predicted"/>
<evidence type="ECO:0000256" key="3">
    <source>
        <dbReference type="ARBA" id="ARBA00023242"/>
    </source>
</evidence>
<dbReference type="PANTHER" id="PTHR46380:SF2">
    <property type="entry name" value="CYCLIN-D-BINDING MYB-LIKE TRANSCRIPTION FACTOR 1"/>
    <property type="match status" value="1"/>
</dbReference>
<dbReference type="InterPro" id="IPR017930">
    <property type="entry name" value="Myb_dom"/>
</dbReference>
<dbReference type="Pfam" id="PF00249">
    <property type="entry name" value="Myb_DNA-binding"/>
    <property type="match status" value="1"/>
</dbReference>
<keyword evidence="3" id="KW-0539">Nucleus</keyword>
<dbReference type="PROSITE" id="PS50090">
    <property type="entry name" value="MYB_LIKE"/>
    <property type="match status" value="1"/>
</dbReference>
<dbReference type="OrthoDB" id="2143914at2759"/>
<dbReference type="EMBL" id="JANBQF010000070">
    <property type="protein sequence ID" value="KAJ2006160.1"/>
    <property type="molecule type" value="Genomic_DNA"/>
</dbReference>
<keyword evidence="2" id="KW-0238">DNA-binding</keyword>
<evidence type="ECO:0000259" key="4">
    <source>
        <dbReference type="PROSITE" id="PS50090"/>
    </source>
</evidence>
<feature type="domain" description="Myb-like" evidence="4">
    <location>
        <begin position="273"/>
        <end position="329"/>
    </location>
</feature>
<dbReference type="InterPro" id="IPR051651">
    <property type="entry name" value="DMTF1_DNA-bind_reg"/>
</dbReference>
<dbReference type="PROSITE" id="PS51294">
    <property type="entry name" value="HTH_MYB"/>
    <property type="match status" value="1"/>
</dbReference>
<evidence type="ECO:0000259" key="5">
    <source>
        <dbReference type="PROSITE" id="PS51294"/>
    </source>
</evidence>
<dbReference type="SUPFAM" id="SSF46689">
    <property type="entry name" value="Homeodomain-like"/>
    <property type="match status" value="2"/>
</dbReference>